<dbReference type="AlphaFoldDB" id="A0A2S6CHS6"/>
<dbReference type="EMBL" id="PNEN01000397">
    <property type="protein sequence ID" value="PPJ59274.1"/>
    <property type="molecule type" value="Genomic_DNA"/>
</dbReference>
<sequence>MSNASNSPLTPVEASKPRQPATSLNLLLPNFDRSSKYFNLPKIDNALTKELERLTAIGIKLYNERRFMELAQSGLISPNWIKVNQDGNVRSSDFKGHMVDHKAIVAENPEFQSRIVDIAVDADECKGLGTTFALLEVTGYPSTLCRQTISVVKWKRNGEGQWQIANVANMRGAQGFA</sequence>
<organism evidence="1 2">
    <name type="scientific">Cercospora berteroae</name>
    <dbReference type="NCBI Taxonomy" id="357750"/>
    <lineage>
        <taxon>Eukaryota</taxon>
        <taxon>Fungi</taxon>
        <taxon>Dikarya</taxon>
        <taxon>Ascomycota</taxon>
        <taxon>Pezizomycotina</taxon>
        <taxon>Dothideomycetes</taxon>
        <taxon>Dothideomycetidae</taxon>
        <taxon>Mycosphaerellales</taxon>
        <taxon>Mycosphaerellaceae</taxon>
        <taxon>Cercospora</taxon>
    </lineage>
</organism>
<evidence type="ECO:0000313" key="1">
    <source>
        <dbReference type="EMBL" id="PPJ59274.1"/>
    </source>
</evidence>
<proteinExistence type="predicted"/>
<protein>
    <recommendedName>
        <fullName evidence="3">SnoaL-like domain-containing protein</fullName>
    </recommendedName>
</protein>
<accession>A0A2S6CHS6</accession>
<keyword evidence="2" id="KW-1185">Reference proteome</keyword>
<gene>
    <name evidence="1" type="ORF">CBER1_04245</name>
</gene>
<evidence type="ECO:0000313" key="2">
    <source>
        <dbReference type="Proteomes" id="UP000237631"/>
    </source>
</evidence>
<comment type="caution">
    <text evidence="1">The sequence shown here is derived from an EMBL/GenBank/DDBJ whole genome shotgun (WGS) entry which is preliminary data.</text>
</comment>
<evidence type="ECO:0008006" key="3">
    <source>
        <dbReference type="Google" id="ProtNLM"/>
    </source>
</evidence>
<reference evidence="2" key="1">
    <citation type="journal article" date="2017" name="bioRxiv">
        <title>Conservation of a gene cluster reveals novel cercosporin biosynthetic mechanisms and extends production to the genus Colletotrichum.</title>
        <authorList>
            <person name="de Jonge R."/>
            <person name="Ebert M.K."/>
            <person name="Huitt-Roehl C.R."/>
            <person name="Pal P."/>
            <person name="Suttle J.C."/>
            <person name="Spanner R.E."/>
            <person name="Neubauer J.D."/>
            <person name="Jurick W.M.II."/>
            <person name="Stott K.A."/>
            <person name="Secor G.A."/>
            <person name="Thomma B.P.H.J."/>
            <person name="Van de Peer Y."/>
            <person name="Townsend C.A."/>
            <person name="Bolton M.D."/>
        </authorList>
    </citation>
    <scope>NUCLEOTIDE SEQUENCE [LARGE SCALE GENOMIC DNA]</scope>
    <source>
        <strain evidence="2">CBS538.71</strain>
    </source>
</reference>
<dbReference type="OrthoDB" id="3623463at2759"/>
<name>A0A2S6CHS6_9PEZI</name>
<dbReference type="Proteomes" id="UP000237631">
    <property type="component" value="Unassembled WGS sequence"/>
</dbReference>